<accession>W6RYW9</accession>
<dbReference type="KEGG" id="clt:CM240_1656"/>
<dbReference type="InterPro" id="IPR037226">
    <property type="entry name" value="CAC2185-like_sf"/>
</dbReference>
<dbReference type="InterPro" id="IPR015037">
    <property type="entry name" value="DUF1919"/>
</dbReference>
<dbReference type="Gene3D" id="3.40.50.720">
    <property type="entry name" value="NAD(P)-binding Rossmann-like Domain"/>
    <property type="match status" value="1"/>
</dbReference>
<dbReference type="HOGENOM" id="CLU_911202_0_0_9"/>
<organism evidence="1 2">
    <name type="scientific">Clostridium bornimense</name>
    <dbReference type="NCBI Taxonomy" id="1216932"/>
    <lineage>
        <taxon>Bacteria</taxon>
        <taxon>Bacillati</taxon>
        <taxon>Bacillota</taxon>
        <taxon>Clostridia</taxon>
        <taxon>Eubacteriales</taxon>
        <taxon>Clostridiaceae</taxon>
        <taxon>Clostridium</taxon>
    </lineage>
</organism>
<reference evidence="1 2" key="1">
    <citation type="submission" date="2013-11" db="EMBL/GenBank/DDBJ databases">
        <title>Complete genome sequence of Clostridum sp. M2/40.</title>
        <authorList>
            <person name="Wibberg D."/>
            <person name="Puehler A."/>
            <person name="Schlueter A."/>
        </authorList>
    </citation>
    <scope>NUCLEOTIDE SEQUENCE [LARGE SCALE GENOMIC DNA]</scope>
    <source>
        <strain evidence="2">M2/40</strain>
    </source>
</reference>
<dbReference type="Proteomes" id="UP000019426">
    <property type="component" value="Chromosome M2/40_rep1"/>
</dbReference>
<dbReference type="OrthoDB" id="6636518at2"/>
<evidence type="ECO:0000313" key="1">
    <source>
        <dbReference type="EMBL" id="CDM68814.1"/>
    </source>
</evidence>
<dbReference type="EMBL" id="HG917868">
    <property type="protein sequence ID" value="CDM68814.1"/>
    <property type="molecule type" value="Genomic_DNA"/>
</dbReference>
<dbReference type="STRING" id="1216932.CM240_1656"/>
<proteinExistence type="predicted"/>
<protein>
    <submittedName>
        <fullName evidence="1">Uncharacterized protein</fullName>
    </submittedName>
</protein>
<sequence length="282" mass="32934">MLKVVLYGVGSSYQKFKEINSSLIDIVALVDSYKSGKQIDGYIVKNIDEILEMNIEYDYIISCSEYSSEIRKLLIQKNIDENKIINYFGYHNILNLLKIKENRNIIGNDITIISNHCWGAYLYKLLGIQYNSPFIWLSVEDNDYKKLVSNFNEYMDNVNSLEVIFDEKLGYPVGTLKDIKLQFIHYKTCDEAYEKFISRALKINKDNILLECTTSNKDIIETILTSNFQKKLIITDIEYKSNNVHSFTGWREIARNKNISKFSDFVLNCSFDYIDLNKIINN</sequence>
<keyword evidence="2" id="KW-1185">Reference proteome</keyword>
<gene>
    <name evidence="1" type="ORF">CM240_1656</name>
</gene>
<dbReference type="SUPFAM" id="SSF142795">
    <property type="entry name" value="CAC2185-like"/>
    <property type="match status" value="1"/>
</dbReference>
<dbReference type="AlphaFoldDB" id="W6RYW9"/>
<evidence type="ECO:0000313" key="2">
    <source>
        <dbReference type="Proteomes" id="UP000019426"/>
    </source>
</evidence>
<dbReference type="PATRIC" id="fig|1216932.3.peg.1650"/>
<dbReference type="eggNOG" id="COG3955">
    <property type="taxonomic scope" value="Bacteria"/>
</dbReference>
<dbReference type="RefSeq" id="WP_044038222.1">
    <property type="nucleotide sequence ID" value="NZ_HG917868.1"/>
</dbReference>
<dbReference type="Pfam" id="PF08942">
    <property type="entry name" value="DUF1919"/>
    <property type="match status" value="1"/>
</dbReference>
<name>W6RYW9_9CLOT</name>